<dbReference type="InterPro" id="IPR046126">
    <property type="entry name" value="DUF6123"/>
</dbReference>
<accession>A0ABS9GZP4</accession>
<organism evidence="1 2">
    <name type="scientific">Pseudalkalibacillus berkeleyi</name>
    <dbReference type="NCBI Taxonomy" id="1069813"/>
    <lineage>
        <taxon>Bacteria</taxon>
        <taxon>Bacillati</taxon>
        <taxon>Bacillota</taxon>
        <taxon>Bacilli</taxon>
        <taxon>Bacillales</taxon>
        <taxon>Fictibacillaceae</taxon>
        <taxon>Pseudalkalibacillus</taxon>
    </lineage>
</organism>
<keyword evidence="2" id="KW-1185">Reference proteome</keyword>
<dbReference type="EMBL" id="JAKIJS010000001">
    <property type="protein sequence ID" value="MCF6137296.1"/>
    <property type="molecule type" value="Genomic_DNA"/>
</dbReference>
<comment type="caution">
    <text evidence="1">The sequence shown here is derived from an EMBL/GenBank/DDBJ whole genome shotgun (WGS) entry which is preliminary data.</text>
</comment>
<gene>
    <name evidence="1" type="ORF">L2716_06090</name>
</gene>
<sequence>MSSKGFHLTDDDIAFIYFGKQYTGACDELVNVAIETTLKIQVRFDGSYYIALLEALEQSGAQNSYEAKRFIQNKELVTNT</sequence>
<evidence type="ECO:0000313" key="2">
    <source>
        <dbReference type="Proteomes" id="UP001649381"/>
    </source>
</evidence>
<protein>
    <submittedName>
        <fullName evidence="1">DUF6123 family protein</fullName>
    </submittedName>
</protein>
<evidence type="ECO:0000313" key="1">
    <source>
        <dbReference type="EMBL" id="MCF6137296.1"/>
    </source>
</evidence>
<reference evidence="1 2" key="1">
    <citation type="submission" date="2022-01" db="EMBL/GenBank/DDBJ databases">
        <title>Alkalihalobacillus sp. EGI L200015, a novel bacterium isolated from a salt lake sediment.</title>
        <authorList>
            <person name="Gao L."/>
            <person name="Fang B.-Z."/>
            <person name="Li W.-J."/>
        </authorList>
    </citation>
    <scope>NUCLEOTIDE SEQUENCE [LARGE SCALE GENOMIC DNA]</scope>
    <source>
        <strain evidence="1 2">KCTC 12718</strain>
    </source>
</reference>
<name>A0ABS9GZP4_9BACL</name>
<dbReference type="Pfam" id="PF19618">
    <property type="entry name" value="DUF6123"/>
    <property type="match status" value="1"/>
</dbReference>
<proteinExistence type="predicted"/>
<dbReference type="Proteomes" id="UP001649381">
    <property type="component" value="Unassembled WGS sequence"/>
</dbReference>